<dbReference type="GO" id="GO:0005829">
    <property type="term" value="C:cytosol"/>
    <property type="evidence" value="ECO:0007669"/>
    <property type="project" value="TreeGrafter"/>
</dbReference>
<dbReference type="Pfam" id="PF10397">
    <property type="entry name" value="ADSL_C"/>
    <property type="match status" value="1"/>
</dbReference>
<name>A0A932CP28_UNCTE</name>
<evidence type="ECO:0000256" key="6">
    <source>
        <dbReference type="ARBA" id="ARBA00022755"/>
    </source>
</evidence>
<evidence type="ECO:0000256" key="2">
    <source>
        <dbReference type="ARBA" id="ARBA00004734"/>
    </source>
</evidence>
<dbReference type="InterPro" id="IPR020557">
    <property type="entry name" value="Fumarate_lyase_CS"/>
</dbReference>
<dbReference type="AlphaFoldDB" id="A0A932CP28"/>
<evidence type="ECO:0000256" key="4">
    <source>
        <dbReference type="ARBA" id="ARBA00012339"/>
    </source>
</evidence>
<dbReference type="Gene3D" id="1.20.200.10">
    <property type="entry name" value="Fumarase/aspartase (Central domain)"/>
    <property type="match status" value="1"/>
</dbReference>
<evidence type="ECO:0000256" key="11">
    <source>
        <dbReference type="NCBIfam" id="TIGR00928"/>
    </source>
</evidence>
<dbReference type="SMART" id="SM00998">
    <property type="entry name" value="ADSL_C"/>
    <property type="match status" value="1"/>
</dbReference>
<dbReference type="PROSITE" id="PS00163">
    <property type="entry name" value="FUMARATE_LYASES"/>
    <property type="match status" value="1"/>
</dbReference>
<dbReference type="PRINTS" id="PR00149">
    <property type="entry name" value="FUMRATELYASE"/>
</dbReference>
<dbReference type="GO" id="GO:0004018">
    <property type="term" value="F:N6-(1,2-dicarboxyethyl)AMP AMP-lyase (fumarate-forming) activity"/>
    <property type="evidence" value="ECO:0007669"/>
    <property type="project" value="UniProtKB-UniRule"/>
</dbReference>
<dbReference type="Gene3D" id="1.10.40.30">
    <property type="entry name" value="Fumarase/aspartase (C-terminal domain)"/>
    <property type="match status" value="1"/>
</dbReference>
<comment type="pathway">
    <text evidence="1 12">Purine metabolism; IMP biosynthesis via de novo pathway; 5-amino-1-(5-phospho-D-ribosyl)imidazole-4-carboxamide from 5-amino-1-(5-phospho-D-ribosyl)imidazole-4-carboxylate: step 2/2.</text>
</comment>
<dbReference type="Pfam" id="PF00206">
    <property type="entry name" value="Lyase_1"/>
    <property type="match status" value="1"/>
</dbReference>
<evidence type="ECO:0000256" key="9">
    <source>
        <dbReference type="ARBA" id="ARBA00030717"/>
    </source>
</evidence>
<reference evidence="14" key="1">
    <citation type="submission" date="2020-07" db="EMBL/GenBank/DDBJ databases">
        <title>Huge and variable diversity of episymbiotic CPR bacteria and DPANN archaea in groundwater ecosystems.</title>
        <authorList>
            <person name="He C.Y."/>
            <person name="Keren R."/>
            <person name="Whittaker M."/>
            <person name="Farag I.F."/>
            <person name="Doudna J."/>
            <person name="Cate J.H.D."/>
            <person name="Banfield J.F."/>
        </authorList>
    </citation>
    <scope>NUCLEOTIDE SEQUENCE</scope>
    <source>
        <strain evidence="14">NC_groundwater_672_Ag_B-0.1um_62_36</strain>
    </source>
</reference>
<dbReference type="FunFam" id="1.20.200.10:FF:000008">
    <property type="entry name" value="Adenylosuccinate lyase"/>
    <property type="match status" value="1"/>
</dbReference>
<dbReference type="NCBIfam" id="TIGR00928">
    <property type="entry name" value="purB"/>
    <property type="match status" value="1"/>
</dbReference>
<dbReference type="SUPFAM" id="SSF48557">
    <property type="entry name" value="L-aspartase-like"/>
    <property type="match status" value="1"/>
</dbReference>
<dbReference type="InterPro" id="IPR004769">
    <property type="entry name" value="Pur_lyase"/>
</dbReference>
<comment type="catalytic activity">
    <reaction evidence="8">
        <text>(2S)-2-[5-amino-1-(5-phospho-beta-D-ribosyl)imidazole-4-carboxamido]succinate = 5-amino-1-(5-phospho-beta-D-ribosyl)imidazole-4-carboxamide + fumarate</text>
        <dbReference type="Rhea" id="RHEA:23920"/>
        <dbReference type="ChEBI" id="CHEBI:29806"/>
        <dbReference type="ChEBI" id="CHEBI:58443"/>
        <dbReference type="ChEBI" id="CHEBI:58475"/>
        <dbReference type="EC" id="4.3.2.2"/>
    </reaction>
    <physiologicalReaction direction="left-to-right" evidence="8">
        <dbReference type="Rhea" id="RHEA:23921"/>
    </physiologicalReaction>
</comment>
<dbReference type="InterPro" id="IPR024083">
    <property type="entry name" value="Fumarase/histidase_N"/>
</dbReference>
<evidence type="ECO:0000256" key="1">
    <source>
        <dbReference type="ARBA" id="ARBA00004706"/>
    </source>
</evidence>
<evidence type="ECO:0000256" key="3">
    <source>
        <dbReference type="ARBA" id="ARBA00008273"/>
    </source>
</evidence>
<dbReference type="InterPro" id="IPR022761">
    <property type="entry name" value="Fumarate_lyase_N"/>
</dbReference>
<comment type="pathway">
    <text evidence="2 12">Purine metabolism; AMP biosynthesis via de novo pathway; AMP from IMP: step 2/2.</text>
</comment>
<dbReference type="EMBL" id="JACPRF010000250">
    <property type="protein sequence ID" value="MBI2876878.1"/>
    <property type="molecule type" value="Genomic_DNA"/>
</dbReference>
<proteinExistence type="inferred from homology"/>
<evidence type="ECO:0000256" key="7">
    <source>
        <dbReference type="ARBA" id="ARBA00023239"/>
    </source>
</evidence>
<dbReference type="GO" id="GO:0044208">
    <property type="term" value="P:'de novo' AMP biosynthetic process"/>
    <property type="evidence" value="ECO:0007669"/>
    <property type="project" value="TreeGrafter"/>
</dbReference>
<evidence type="ECO:0000256" key="12">
    <source>
        <dbReference type="RuleBase" id="RU361172"/>
    </source>
</evidence>
<dbReference type="FunFam" id="1.10.40.30:FF:000007">
    <property type="entry name" value="Adenylosuccinate lyase"/>
    <property type="match status" value="1"/>
</dbReference>
<gene>
    <name evidence="14" type="ORF">HYY20_08355</name>
</gene>
<dbReference type="PANTHER" id="PTHR43172:SF1">
    <property type="entry name" value="ADENYLOSUCCINATE LYASE"/>
    <property type="match status" value="1"/>
</dbReference>
<sequence>MIERYSRPKMTRVWSPENKLDQWLAIELLALEALHALGQIPEASLERIREKARYDLARINQIEQEVKHDVIAFLTNVGEYVGEDARYLHYGMTSSDILDTGLALQLREAADLILEGIDGLSRALETKAREHQYTPMIGRTHGVHAEPITFGLKLAGWYQEVQRSRERLVRAREGICVGKISGAVGTYAHIPPFIERYVCERLGLQPAPTSTQILQRDRHAELLTALAILASSLEKFALEIRHLQRTEVQEAEEFFGDGQKGSSAMPHKRNPITAEQLCGQARLIRSYAWAALEDIPLWHERDISHSSVERVILPDSTILTDYMLAKMTDLVARLQVYPEKMRENLQRTGGTPFSQAVMLTLIRRGLSREEAYRLVQRLAMEAWKQGMDLKELIERDEEIQRHVTPKELADCFDLRHHLRYVEEIFQRAFLERNHQPPVVEAHGRALLPDRGGTALLERREKIYEG</sequence>
<dbReference type="GO" id="GO:0070626">
    <property type="term" value="F:(S)-2-(5-amino-1-(5-phospho-D-ribosyl)imidazole-4-carboxamido) succinate lyase (fumarate-forming) activity"/>
    <property type="evidence" value="ECO:0007669"/>
    <property type="project" value="TreeGrafter"/>
</dbReference>
<dbReference type="PRINTS" id="PR00145">
    <property type="entry name" value="ARGSUCLYASE"/>
</dbReference>
<comment type="catalytic activity">
    <reaction evidence="10">
        <text>N(6)-(1,2-dicarboxyethyl)-AMP = fumarate + AMP</text>
        <dbReference type="Rhea" id="RHEA:16853"/>
        <dbReference type="ChEBI" id="CHEBI:29806"/>
        <dbReference type="ChEBI" id="CHEBI:57567"/>
        <dbReference type="ChEBI" id="CHEBI:456215"/>
        <dbReference type="EC" id="4.3.2.2"/>
    </reaction>
    <physiologicalReaction direction="left-to-right" evidence="10">
        <dbReference type="Rhea" id="RHEA:16854"/>
    </physiologicalReaction>
</comment>
<comment type="caution">
    <text evidence="14">The sequence shown here is derived from an EMBL/GenBank/DDBJ whole genome shotgun (WGS) entry which is preliminary data.</text>
</comment>
<protein>
    <recommendedName>
        <fullName evidence="5 11">Adenylosuccinate lyase</fullName>
        <shortName evidence="12">ASL</shortName>
        <ecNumber evidence="4 11">4.3.2.2</ecNumber>
    </recommendedName>
    <alternativeName>
        <fullName evidence="9 12">Adenylosuccinase</fullName>
    </alternativeName>
</protein>
<dbReference type="CDD" id="cd01360">
    <property type="entry name" value="Adenylsuccinate_lyase_1"/>
    <property type="match status" value="1"/>
</dbReference>
<keyword evidence="6 12" id="KW-0658">Purine biosynthesis</keyword>
<dbReference type="PANTHER" id="PTHR43172">
    <property type="entry name" value="ADENYLOSUCCINATE LYASE"/>
    <property type="match status" value="1"/>
</dbReference>
<evidence type="ECO:0000256" key="8">
    <source>
        <dbReference type="ARBA" id="ARBA00024477"/>
    </source>
</evidence>
<evidence type="ECO:0000313" key="14">
    <source>
        <dbReference type="EMBL" id="MBI2876878.1"/>
    </source>
</evidence>
<dbReference type="InterPro" id="IPR008948">
    <property type="entry name" value="L-Aspartase-like"/>
</dbReference>
<evidence type="ECO:0000256" key="10">
    <source>
        <dbReference type="ARBA" id="ARBA00049115"/>
    </source>
</evidence>
<evidence type="ECO:0000256" key="5">
    <source>
        <dbReference type="ARBA" id="ARBA00017058"/>
    </source>
</evidence>
<feature type="domain" description="Adenylosuccinate lyase C-terminal" evidence="13">
    <location>
        <begin position="349"/>
        <end position="429"/>
    </location>
</feature>
<keyword evidence="7 12" id="KW-0456">Lyase</keyword>
<evidence type="ECO:0000259" key="13">
    <source>
        <dbReference type="SMART" id="SM00998"/>
    </source>
</evidence>
<dbReference type="InterPro" id="IPR000362">
    <property type="entry name" value="Fumarate_lyase_fam"/>
</dbReference>
<dbReference type="EC" id="4.3.2.2" evidence="4 11"/>
<dbReference type="Gene3D" id="1.10.275.10">
    <property type="entry name" value="Fumarase/aspartase (N-terminal domain)"/>
    <property type="match status" value="1"/>
</dbReference>
<accession>A0A932CP28</accession>
<dbReference type="Proteomes" id="UP000769766">
    <property type="component" value="Unassembled WGS sequence"/>
</dbReference>
<comment type="similarity">
    <text evidence="3 12">Belongs to the lyase 1 family. Adenylosuccinate lyase subfamily.</text>
</comment>
<dbReference type="InterPro" id="IPR019468">
    <property type="entry name" value="AdenyloSucc_lyase_C"/>
</dbReference>
<organism evidence="14 15">
    <name type="scientific">Tectimicrobiota bacterium</name>
    <dbReference type="NCBI Taxonomy" id="2528274"/>
    <lineage>
        <taxon>Bacteria</taxon>
        <taxon>Pseudomonadati</taxon>
        <taxon>Nitrospinota/Tectimicrobiota group</taxon>
        <taxon>Candidatus Tectimicrobiota</taxon>
    </lineage>
</organism>
<evidence type="ECO:0000313" key="15">
    <source>
        <dbReference type="Proteomes" id="UP000769766"/>
    </source>
</evidence>
<feature type="non-terminal residue" evidence="14">
    <location>
        <position position="465"/>
    </location>
</feature>